<proteinExistence type="predicted"/>
<gene>
    <name evidence="3" type="primary">Bma-fozi-1</name>
    <name evidence="3" type="ORF">BM_Bm4721</name>
</gene>
<keyword evidence="2" id="KW-0812">Transmembrane</keyword>
<protein>
    <submittedName>
        <fullName evidence="3">BMA-FOZI-1</fullName>
    </submittedName>
</protein>
<dbReference type="EMBL" id="LN857013">
    <property type="protein sequence ID" value="CDQ00281.1"/>
    <property type="molecule type" value="Genomic_DNA"/>
</dbReference>
<evidence type="ECO:0000256" key="1">
    <source>
        <dbReference type="SAM" id="MobiDB-lite"/>
    </source>
</evidence>
<sequence length="305" mass="34108">MALQQQLDTSTDAGGTISATSTTSPNGLNAELFHCLTQNLLATTAAGTSGQSQTTNAAAGASVAAAFGLSIPDVSMMYGNVNLYNLFNLNLLTESQQSQQQSSSSLLTEYLRQRTVEASARQHQQRQQQRHQRTSKEKKRSYPCSFQWCELCLREVHSSKLPCHIRQHHVAQPMFICPQCKFSSSYSKNNVKSHMSTVHGLTEEPISHMEEYADEVEQLMKRCFPTVRGRGRPVHSNIRPSTASSSSTINTESCNNSRWNSISSVASASKISVILLIFFLSFFLNFKRNRRLKYNLYLSILQIIK</sequence>
<feature type="region of interest" description="Disordered" evidence="1">
    <location>
        <begin position="117"/>
        <end position="136"/>
    </location>
</feature>
<feature type="region of interest" description="Disordered" evidence="1">
    <location>
        <begin position="1"/>
        <end position="21"/>
    </location>
</feature>
<dbReference type="AlphaFoldDB" id="A0A0J9Y2H7"/>
<organism evidence="3">
    <name type="scientific">Brugia malayi</name>
    <name type="common">Filarial nematode worm</name>
    <dbReference type="NCBI Taxonomy" id="6279"/>
    <lineage>
        <taxon>Eukaryota</taxon>
        <taxon>Metazoa</taxon>
        <taxon>Ecdysozoa</taxon>
        <taxon>Nematoda</taxon>
        <taxon>Chromadorea</taxon>
        <taxon>Rhabditida</taxon>
        <taxon>Spirurina</taxon>
        <taxon>Spiruromorpha</taxon>
        <taxon>Filarioidea</taxon>
        <taxon>Onchocercidae</taxon>
        <taxon>Brugia</taxon>
    </lineage>
</organism>
<feature type="compositionally biased region" description="Polar residues" evidence="1">
    <location>
        <begin position="238"/>
        <end position="252"/>
    </location>
</feature>
<dbReference type="Gene3D" id="3.30.160.60">
    <property type="entry name" value="Classic Zinc Finger"/>
    <property type="match status" value="1"/>
</dbReference>
<evidence type="ECO:0000256" key="2">
    <source>
        <dbReference type="SAM" id="Phobius"/>
    </source>
</evidence>
<feature type="compositionally biased region" description="Low complexity" evidence="1">
    <location>
        <begin position="9"/>
        <end position="21"/>
    </location>
</feature>
<feature type="transmembrane region" description="Helical" evidence="2">
    <location>
        <begin position="265"/>
        <end position="286"/>
    </location>
</feature>
<reference evidence="3" key="2">
    <citation type="submission" date="2012-12" db="EMBL/GenBank/DDBJ databases">
        <authorList>
            <person name="Gao Y.W."/>
            <person name="Fan S.T."/>
            <person name="Sun H.T."/>
            <person name="Wang Z."/>
            <person name="Gao X.L."/>
            <person name="Li Y.G."/>
            <person name="Wang T.C."/>
            <person name="Zhang K."/>
            <person name="Xu W.W."/>
            <person name="Yu Z.J."/>
            <person name="Xia X.Z."/>
        </authorList>
    </citation>
    <scope>NUCLEOTIDE SEQUENCE</scope>
    <source>
        <strain evidence="3">FR3</strain>
    </source>
</reference>
<evidence type="ECO:0000313" key="3">
    <source>
        <dbReference type="EMBL" id="CDQ00281.1"/>
    </source>
</evidence>
<keyword evidence="2" id="KW-1133">Transmembrane helix</keyword>
<feature type="region of interest" description="Disordered" evidence="1">
    <location>
        <begin position="232"/>
        <end position="252"/>
    </location>
</feature>
<name>A0A0J9Y2H7_BRUMA</name>
<keyword evidence="2" id="KW-0472">Membrane</keyword>
<accession>A0A0J9Y2H7</accession>
<reference evidence="3" key="1">
    <citation type="journal article" date="2007" name="Science">
        <title>Draft genome of the filarial nematode parasite Brugia malayi.</title>
        <authorList>
            <person name="Ghedin E."/>
            <person name="Wang S."/>
            <person name="Spiro D."/>
            <person name="Caler E."/>
            <person name="Zhao Q."/>
            <person name="Crabtree J."/>
            <person name="Allen J.E."/>
            <person name="Delcher A.L."/>
            <person name="Guiliano D.B."/>
            <person name="Miranda-Saavedra D."/>
            <person name="Angiuoli S.V."/>
            <person name="Creasy T."/>
            <person name="Amedeo P."/>
            <person name="Haas B."/>
            <person name="El-Sayed N.M."/>
            <person name="Wortman J.R."/>
            <person name="Feldblyum T."/>
            <person name="Tallon L."/>
            <person name="Schatz M."/>
            <person name="Shumway M."/>
            <person name="Koo H."/>
            <person name="Salzberg S.L."/>
            <person name="Schobel S."/>
            <person name="Pertea M."/>
            <person name="Pop M."/>
            <person name="White O."/>
            <person name="Barton G.J."/>
            <person name="Carlow C.K."/>
            <person name="Crawford M.J."/>
            <person name="Daub J."/>
            <person name="Dimmic M.W."/>
            <person name="Estes C.F."/>
            <person name="Foster J.M."/>
            <person name="Ganatra M."/>
            <person name="Gregory W.F."/>
            <person name="Johnson N.M."/>
            <person name="Jin J."/>
            <person name="Komuniecki R."/>
            <person name="Korf I."/>
            <person name="Kumar S."/>
            <person name="Laney S."/>
            <person name="Li B.W."/>
            <person name="Li W."/>
            <person name="Lindblom T.H."/>
            <person name="Lustigman S."/>
            <person name="Ma D."/>
            <person name="Maina C.V."/>
            <person name="Martin D.M."/>
            <person name="McCarter J.P."/>
            <person name="McReynolds L."/>
            <person name="Mitreva M."/>
            <person name="Nutman T.B."/>
            <person name="Parkinson J."/>
            <person name="Peregrin-Alvarez J.M."/>
            <person name="Poole C."/>
            <person name="Ren Q."/>
            <person name="Saunders L."/>
            <person name="Sluder A.E."/>
            <person name="Smith K."/>
            <person name="Stanke M."/>
            <person name="Unnasch T.R."/>
            <person name="Ware J."/>
            <person name="Wei A.D."/>
            <person name="Weil G."/>
            <person name="Williams D.J."/>
            <person name="Zhang Y."/>
            <person name="Williams S.A."/>
            <person name="Fraser-Liggett C."/>
            <person name="Slatko B."/>
            <person name="Blaxter M.L."/>
            <person name="Scott A.L."/>
        </authorList>
    </citation>
    <scope>NUCLEOTIDE SEQUENCE</scope>
    <source>
        <strain evidence="3">FR3</strain>
    </source>
</reference>